<evidence type="ECO:0000313" key="8">
    <source>
        <dbReference type="Proteomes" id="UP001593940"/>
    </source>
</evidence>
<name>A0ABV6YAH2_9HYPH</name>
<dbReference type="PANTHER" id="PTHR21716">
    <property type="entry name" value="TRANSMEMBRANE PROTEIN"/>
    <property type="match status" value="1"/>
</dbReference>
<evidence type="ECO:0000256" key="4">
    <source>
        <dbReference type="ARBA" id="ARBA00022989"/>
    </source>
</evidence>
<evidence type="ECO:0000256" key="5">
    <source>
        <dbReference type="ARBA" id="ARBA00023136"/>
    </source>
</evidence>
<keyword evidence="8" id="KW-1185">Reference proteome</keyword>
<organism evidence="7 8">
    <name type="scientific">Microvirga arabica</name>
    <dbReference type="NCBI Taxonomy" id="1128671"/>
    <lineage>
        <taxon>Bacteria</taxon>
        <taxon>Pseudomonadati</taxon>
        <taxon>Pseudomonadota</taxon>
        <taxon>Alphaproteobacteria</taxon>
        <taxon>Hyphomicrobiales</taxon>
        <taxon>Methylobacteriaceae</taxon>
        <taxon>Microvirga</taxon>
    </lineage>
</organism>
<dbReference type="EMBL" id="JBHOMY010000042">
    <property type="protein sequence ID" value="MFC1458095.1"/>
    <property type="molecule type" value="Genomic_DNA"/>
</dbReference>
<feature type="transmembrane region" description="Helical" evidence="6">
    <location>
        <begin position="180"/>
        <end position="203"/>
    </location>
</feature>
<proteinExistence type="inferred from homology"/>
<accession>A0ABV6YAH2</accession>
<feature type="transmembrane region" description="Helical" evidence="6">
    <location>
        <begin position="148"/>
        <end position="168"/>
    </location>
</feature>
<feature type="transmembrane region" description="Helical" evidence="6">
    <location>
        <begin position="309"/>
        <end position="332"/>
    </location>
</feature>
<evidence type="ECO:0000313" key="7">
    <source>
        <dbReference type="EMBL" id="MFC1458095.1"/>
    </source>
</evidence>
<protein>
    <submittedName>
        <fullName evidence="7">AI-2E family transporter</fullName>
    </submittedName>
</protein>
<dbReference type="InterPro" id="IPR002549">
    <property type="entry name" value="AI-2E-like"/>
</dbReference>
<comment type="caution">
    <text evidence="7">The sequence shown here is derived from an EMBL/GenBank/DDBJ whole genome shotgun (WGS) entry which is preliminary data.</text>
</comment>
<sequence length="468" mass="49893">MRKTGLLMWGVGCSISGRGIAVFPMTACAHLLPIILDGWIRSTRASILLSEHPTVLGVSNTNGYASREVGSSTGSVMASAFLIGLMLEGEGMAEPTGKHSMSEIHQASWRQRLGSPGLERDWDYLRRLLLTLVVLGLAYFLWRISGILLLLFAAVLLAVLLRAFADLIARHTPIPEQWTLTAAILIVAILAAAFLVLFGSQIWGQIAQVFERLPDAIDAVGSRIGISNASEELESTISSNLGPGVLSRAAGLGYTVAGALADLALAVIASIYLAADPRLYRRGVAKLLPPSQHARIFDAMDVTGKALRLWFAGQLVTMVLVGLASGLAYWWIGLPSPVALATIAAVTNFVPFVGPILGAIPALVFALTMDLQSLLWTVGWILTIQQIEGNVITPFIQKRAVAIPPVVVLFAIGVFGLLFGLPGIFLAVPLAVAITVLVKKLWVRQTLGEDTSVPGEETPSDDAMPKAK</sequence>
<gene>
    <name evidence="7" type="ORF">ACETIH_15530</name>
</gene>
<evidence type="ECO:0000256" key="1">
    <source>
        <dbReference type="ARBA" id="ARBA00004141"/>
    </source>
</evidence>
<feature type="transmembrane region" description="Helical" evidence="6">
    <location>
        <begin position="252"/>
        <end position="275"/>
    </location>
</feature>
<comment type="subcellular location">
    <subcellularLocation>
        <location evidence="1">Membrane</location>
        <topology evidence="1">Multi-pass membrane protein</topology>
    </subcellularLocation>
</comment>
<evidence type="ECO:0000256" key="2">
    <source>
        <dbReference type="ARBA" id="ARBA00009773"/>
    </source>
</evidence>
<dbReference type="PANTHER" id="PTHR21716:SF62">
    <property type="entry name" value="TRANSPORT PROTEIN YDBI-RELATED"/>
    <property type="match status" value="1"/>
</dbReference>
<feature type="transmembrane region" description="Helical" evidence="6">
    <location>
        <begin position="374"/>
        <end position="396"/>
    </location>
</feature>
<keyword evidence="4 6" id="KW-1133">Transmembrane helix</keyword>
<keyword evidence="5 6" id="KW-0472">Membrane</keyword>
<keyword evidence="3 6" id="KW-0812">Transmembrane</keyword>
<dbReference type="Proteomes" id="UP001593940">
    <property type="component" value="Unassembled WGS sequence"/>
</dbReference>
<evidence type="ECO:0000256" key="3">
    <source>
        <dbReference type="ARBA" id="ARBA00022692"/>
    </source>
</evidence>
<reference evidence="7 8" key="1">
    <citation type="submission" date="2024-09" db="EMBL/GenBank/DDBJ databases">
        <title>Nodulacao em especies de Leguminosae Basais da Amazonia e Caracterizacao dos Rizobios e Bacterias Associadas aos Nodulos.</title>
        <authorList>
            <person name="Jambeiro I.C.A."/>
            <person name="Lopes I.S."/>
            <person name="Aguiar E.R.G.R."/>
            <person name="Santos A.F.J."/>
            <person name="Dos Santos J.M.F."/>
            <person name="Gross E."/>
        </authorList>
    </citation>
    <scope>NUCLEOTIDE SEQUENCE [LARGE SCALE GENOMIC DNA]</scope>
    <source>
        <strain evidence="7 8">BRUESC1165</strain>
    </source>
</reference>
<dbReference type="Pfam" id="PF01594">
    <property type="entry name" value="AI-2E_transport"/>
    <property type="match status" value="1"/>
</dbReference>
<dbReference type="RefSeq" id="WP_377030180.1">
    <property type="nucleotide sequence ID" value="NZ_JBHOMY010000042.1"/>
</dbReference>
<comment type="similarity">
    <text evidence="2">Belongs to the autoinducer-2 exporter (AI-2E) (TC 2.A.86) family.</text>
</comment>
<feature type="transmembrane region" description="Helical" evidence="6">
    <location>
        <begin position="338"/>
        <end position="367"/>
    </location>
</feature>
<feature type="transmembrane region" description="Helical" evidence="6">
    <location>
        <begin position="408"/>
        <end position="438"/>
    </location>
</feature>
<evidence type="ECO:0000256" key="6">
    <source>
        <dbReference type="SAM" id="Phobius"/>
    </source>
</evidence>